<organism evidence="2 3">
    <name type="scientific">Nitrosospira briensis</name>
    <dbReference type="NCBI Taxonomy" id="35799"/>
    <lineage>
        <taxon>Bacteria</taxon>
        <taxon>Pseudomonadati</taxon>
        <taxon>Pseudomonadota</taxon>
        <taxon>Betaproteobacteria</taxon>
        <taxon>Nitrosomonadales</taxon>
        <taxon>Nitrosomonadaceae</taxon>
        <taxon>Nitrosospira</taxon>
    </lineage>
</organism>
<sequence length="188" mass="20130">MQDKISALMDSELDPEDAAAVVEQFAKTDGLREQWAVYHLISDALGQSEVRPFDISQRVSARLAAEPAIQDIPAIQAIASVPVLRPATRRKPVAYAAAASIAAVAVAGWMSLQTTQGPAPLQQNLADNRQSPAAALPAIPVAATSPKSAPTQINDYLLAHREFSPSMAMHGVAPYMRTVSESRENYAR</sequence>
<dbReference type="GO" id="GO:0016989">
    <property type="term" value="F:sigma factor antagonist activity"/>
    <property type="evidence" value="ECO:0007669"/>
    <property type="project" value="InterPro"/>
</dbReference>
<dbReference type="InterPro" id="IPR036147">
    <property type="entry name" value="Anti-sigma_E_RseA_N_sf"/>
</dbReference>
<keyword evidence="3" id="KW-1185">Reference proteome</keyword>
<protein>
    <submittedName>
        <fullName evidence="2">Sigma-E factor negative regulatory protein RseA</fullName>
    </submittedName>
</protein>
<proteinExistence type="predicted"/>
<accession>A0A1I4Z920</accession>
<name>A0A1I4Z920_9PROT</name>
<dbReference type="CDD" id="cd16328">
    <property type="entry name" value="RseA_N"/>
    <property type="match status" value="1"/>
</dbReference>
<dbReference type="Proteomes" id="UP000183107">
    <property type="component" value="Unassembled WGS sequence"/>
</dbReference>
<dbReference type="RefSeq" id="WP_074795298.1">
    <property type="nucleotide sequence ID" value="NZ_FOVJ01000001.1"/>
</dbReference>
<evidence type="ECO:0000313" key="2">
    <source>
        <dbReference type="EMBL" id="SFN46756.1"/>
    </source>
</evidence>
<dbReference type="InterPro" id="IPR005572">
    <property type="entry name" value="Anti-sigma_E_RseA_N"/>
</dbReference>
<gene>
    <name evidence="2" type="ORF">SAMN05216386_1097</name>
</gene>
<reference evidence="3" key="1">
    <citation type="submission" date="2016-10" db="EMBL/GenBank/DDBJ databases">
        <authorList>
            <person name="Varghese N."/>
        </authorList>
    </citation>
    <scope>NUCLEOTIDE SEQUENCE [LARGE SCALE GENOMIC DNA]</scope>
    <source>
        <strain evidence="3">Nsp8</strain>
    </source>
</reference>
<dbReference type="OrthoDB" id="8561243at2"/>
<dbReference type="AlphaFoldDB" id="A0A1I4Z920"/>
<evidence type="ECO:0000313" key="3">
    <source>
        <dbReference type="Proteomes" id="UP000183107"/>
    </source>
</evidence>
<dbReference type="PANTHER" id="PTHR38104:SF1">
    <property type="entry name" value="ANTI-SIGMA-E FACTOR RSEA"/>
    <property type="match status" value="1"/>
</dbReference>
<dbReference type="InterPro" id="IPR052383">
    <property type="entry name" value="Anti-sigma-E_RseA-like"/>
</dbReference>
<dbReference type="Pfam" id="PF03872">
    <property type="entry name" value="RseA_N"/>
    <property type="match status" value="1"/>
</dbReference>
<dbReference type="SUPFAM" id="SSF89069">
    <property type="entry name" value="N-terminal, cytoplasmic domain of anti-sigmaE factor RseA"/>
    <property type="match status" value="1"/>
</dbReference>
<dbReference type="Gene3D" id="1.10.10.880">
    <property type="entry name" value="Anti sigma-E protein RseA, N-terminal domain"/>
    <property type="match status" value="1"/>
</dbReference>
<feature type="domain" description="Anti sigma-E protein RseA N-terminal" evidence="1">
    <location>
        <begin position="2"/>
        <end position="76"/>
    </location>
</feature>
<evidence type="ECO:0000259" key="1">
    <source>
        <dbReference type="Pfam" id="PF03872"/>
    </source>
</evidence>
<dbReference type="PANTHER" id="PTHR38104">
    <property type="match status" value="1"/>
</dbReference>
<dbReference type="EMBL" id="FOVJ01000001">
    <property type="protein sequence ID" value="SFN46756.1"/>
    <property type="molecule type" value="Genomic_DNA"/>
</dbReference>